<gene>
    <name evidence="2" type="ORF">R3W88_031791</name>
</gene>
<comment type="caution">
    <text evidence="2">The sequence shown here is derived from an EMBL/GenBank/DDBJ whole genome shotgun (WGS) entry which is preliminary data.</text>
</comment>
<protein>
    <recommendedName>
        <fullName evidence="1">DUF7745 domain-containing protein</fullName>
    </recommendedName>
</protein>
<proteinExistence type="predicted"/>
<feature type="domain" description="DUF7745" evidence="1">
    <location>
        <begin position="9"/>
        <end position="72"/>
    </location>
</feature>
<evidence type="ECO:0000259" key="1">
    <source>
        <dbReference type="Pfam" id="PF24924"/>
    </source>
</evidence>
<dbReference type="Proteomes" id="UP001311915">
    <property type="component" value="Unassembled WGS sequence"/>
</dbReference>
<dbReference type="Pfam" id="PF24924">
    <property type="entry name" value="DUF7745"/>
    <property type="match status" value="1"/>
</dbReference>
<dbReference type="InterPro" id="IPR056647">
    <property type="entry name" value="DUF7745"/>
</dbReference>
<sequence length="328" mass="39246">MGENFNPSEKLAIARRLGFLPMLFKITPEKYVIRALIKFWDPYRVVFAFKDFELIPTLEEICYFTSLKYQGRGQIFPHTQLGKKFLRYLGLKNDKKLRCLENNWDKKFFEGCNLLLQMWAMEQFYQRKNMEDIFLGNINQINNFYDSMRRFHLASRTGDEIQWKYPLLSHSPAYITCRRFYYIELIFLKRFQPYAPVRVLQQISEISIGPNFHVPRARDNLHEWNNIMPIDIGNELEREIPDMSPEGEKGFEDIWTTIWIRHSYLGTKVVTPEIWAQMENIMQYLNNAGERSSDIGASSSLSPPTRLRSRFRPSLRYFFILCHIFMYF</sequence>
<dbReference type="EMBL" id="JAWPEI010000005">
    <property type="protein sequence ID" value="KAK4726874.1"/>
    <property type="molecule type" value="Genomic_DNA"/>
</dbReference>
<keyword evidence="3" id="KW-1185">Reference proteome</keyword>
<evidence type="ECO:0000313" key="2">
    <source>
        <dbReference type="EMBL" id="KAK4726874.1"/>
    </source>
</evidence>
<accession>A0AAV9LQT8</accession>
<name>A0AAV9LQT8_9SOLN</name>
<evidence type="ECO:0000313" key="3">
    <source>
        <dbReference type="Proteomes" id="UP001311915"/>
    </source>
</evidence>
<dbReference type="AlphaFoldDB" id="A0AAV9LQT8"/>
<organism evidence="2 3">
    <name type="scientific">Solanum pinnatisectum</name>
    <name type="common">tansyleaf nightshade</name>
    <dbReference type="NCBI Taxonomy" id="50273"/>
    <lineage>
        <taxon>Eukaryota</taxon>
        <taxon>Viridiplantae</taxon>
        <taxon>Streptophyta</taxon>
        <taxon>Embryophyta</taxon>
        <taxon>Tracheophyta</taxon>
        <taxon>Spermatophyta</taxon>
        <taxon>Magnoliopsida</taxon>
        <taxon>eudicotyledons</taxon>
        <taxon>Gunneridae</taxon>
        <taxon>Pentapetalae</taxon>
        <taxon>asterids</taxon>
        <taxon>lamiids</taxon>
        <taxon>Solanales</taxon>
        <taxon>Solanaceae</taxon>
        <taxon>Solanoideae</taxon>
        <taxon>Solaneae</taxon>
        <taxon>Solanum</taxon>
    </lineage>
</organism>
<reference evidence="2 3" key="1">
    <citation type="submission" date="2023-10" db="EMBL/GenBank/DDBJ databases">
        <title>Genome-Wide Identification Analysis in wild type Solanum Pinnatisectum Reveals Some Genes Defensing Phytophthora Infestans.</title>
        <authorList>
            <person name="Sun C."/>
        </authorList>
    </citation>
    <scope>NUCLEOTIDE SEQUENCE [LARGE SCALE GENOMIC DNA]</scope>
    <source>
        <strain evidence="2">LQN</strain>
        <tissue evidence="2">Leaf</tissue>
    </source>
</reference>